<dbReference type="NCBIfam" id="TIGR01024">
    <property type="entry name" value="rplS_bact"/>
    <property type="match status" value="1"/>
</dbReference>
<keyword evidence="2 5" id="KW-0689">Ribosomal protein</keyword>
<comment type="function">
    <text evidence="5 6">This protein is located at the 30S-50S ribosomal subunit interface and may play a role in the structure and function of the aminoacyl-tRNA binding site.</text>
</comment>
<keyword evidence="8" id="KW-1185">Reference proteome</keyword>
<dbReference type="InterPro" id="IPR018257">
    <property type="entry name" value="Ribosomal_bL19_CS"/>
</dbReference>
<dbReference type="STRING" id="999894.TDIS_1117"/>
<dbReference type="GO" id="GO:0022625">
    <property type="term" value="C:cytosolic large ribosomal subunit"/>
    <property type="evidence" value="ECO:0007669"/>
    <property type="project" value="TreeGrafter"/>
</dbReference>
<dbReference type="AlphaFoldDB" id="A0A179D5E9"/>
<dbReference type="GO" id="GO:0006412">
    <property type="term" value="P:translation"/>
    <property type="evidence" value="ECO:0007669"/>
    <property type="project" value="UniProtKB-UniRule"/>
</dbReference>
<dbReference type="SUPFAM" id="SSF50104">
    <property type="entry name" value="Translation proteins SH3-like domain"/>
    <property type="match status" value="1"/>
</dbReference>
<evidence type="ECO:0000313" key="8">
    <source>
        <dbReference type="Proteomes" id="UP000078390"/>
    </source>
</evidence>
<dbReference type="PROSITE" id="PS01015">
    <property type="entry name" value="RIBOSOMAL_L19"/>
    <property type="match status" value="1"/>
</dbReference>
<dbReference type="GO" id="GO:0003735">
    <property type="term" value="F:structural constituent of ribosome"/>
    <property type="evidence" value="ECO:0007669"/>
    <property type="project" value="InterPro"/>
</dbReference>
<dbReference type="Proteomes" id="UP000078390">
    <property type="component" value="Unassembled WGS sequence"/>
</dbReference>
<dbReference type="RefSeq" id="WP_068670169.1">
    <property type="nucleotide sequence ID" value="NZ_LWLG01000006.1"/>
</dbReference>
<evidence type="ECO:0000256" key="4">
    <source>
        <dbReference type="ARBA" id="ARBA00035171"/>
    </source>
</evidence>
<keyword evidence="3 5" id="KW-0687">Ribonucleoprotein</keyword>
<dbReference type="HAMAP" id="MF_00402">
    <property type="entry name" value="Ribosomal_bL19"/>
    <property type="match status" value="1"/>
</dbReference>
<evidence type="ECO:0000256" key="2">
    <source>
        <dbReference type="ARBA" id="ARBA00022980"/>
    </source>
</evidence>
<organism evidence="7 8">
    <name type="scientific">Thermosulfurimonas dismutans</name>
    <dbReference type="NCBI Taxonomy" id="999894"/>
    <lineage>
        <taxon>Bacteria</taxon>
        <taxon>Pseudomonadati</taxon>
        <taxon>Thermodesulfobacteriota</taxon>
        <taxon>Thermodesulfobacteria</taxon>
        <taxon>Thermodesulfobacteriales</taxon>
        <taxon>Thermodesulfobacteriaceae</taxon>
        <taxon>Thermosulfurimonas</taxon>
    </lineage>
</organism>
<evidence type="ECO:0000256" key="5">
    <source>
        <dbReference type="HAMAP-Rule" id="MF_00402"/>
    </source>
</evidence>
<comment type="similarity">
    <text evidence="1 5 6">Belongs to the bacterial ribosomal protein bL19 family.</text>
</comment>
<evidence type="ECO:0000313" key="7">
    <source>
        <dbReference type="EMBL" id="OAQ20828.1"/>
    </source>
</evidence>
<name>A0A179D5E9_9BACT</name>
<dbReference type="PANTHER" id="PTHR15680:SF9">
    <property type="entry name" value="LARGE RIBOSOMAL SUBUNIT PROTEIN BL19M"/>
    <property type="match status" value="1"/>
</dbReference>
<dbReference type="InterPro" id="IPR001857">
    <property type="entry name" value="Ribosomal_bL19"/>
</dbReference>
<dbReference type="PIRSF" id="PIRSF002191">
    <property type="entry name" value="Ribosomal_L19"/>
    <property type="match status" value="1"/>
</dbReference>
<sequence>MFPLIQEVEKRYLRKDLPDFRPGDTVRVHYRIQEGDEKERVQVFEGVVIRKRGGGTGATFTVRKISFGIGVERTFPLHSPRIEKIEVVKRGKVRRARLYYLRGRYGKAARIKERL</sequence>
<dbReference type="PANTHER" id="PTHR15680">
    <property type="entry name" value="RIBOSOMAL PROTEIN L19"/>
    <property type="match status" value="1"/>
</dbReference>
<accession>A0A179D5E9</accession>
<dbReference type="Gene3D" id="2.30.30.790">
    <property type="match status" value="1"/>
</dbReference>
<dbReference type="Pfam" id="PF01245">
    <property type="entry name" value="Ribosomal_L19"/>
    <property type="match status" value="1"/>
</dbReference>
<dbReference type="OrthoDB" id="9803541at2"/>
<gene>
    <name evidence="5" type="primary">rplS</name>
    <name evidence="7" type="ORF">TDIS_1117</name>
</gene>
<dbReference type="FunFam" id="2.30.30.790:FF:000001">
    <property type="entry name" value="50S ribosomal protein L19"/>
    <property type="match status" value="1"/>
</dbReference>
<comment type="caution">
    <text evidence="7">The sequence shown here is derived from an EMBL/GenBank/DDBJ whole genome shotgun (WGS) entry which is preliminary data.</text>
</comment>
<evidence type="ECO:0000256" key="3">
    <source>
        <dbReference type="ARBA" id="ARBA00023274"/>
    </source>
</evidence>
<dbReference type="InterPro" id="IPR008991">
    <property type="entry name" value="Translation_prot_SH3-like_sf"/>
</dbReference>
<dbReference type="PRINTS" id="PR00061">
    <property type="entry name" value="RIBOSOMALL19"/>
</dbReference>
<dbReference type="EMBL" id="LWLG01000006">
    <property type="protein sequence ID" value="OAQ20828.1"/>
    <property type="molecule type" value="Genomic_DNA"/>
</dbReference>
<evidence type="ECO:0000256" key="6">
    <source>
        <dbReference type="RuleBase" id="RU000559"/>
    </source>
</evidence>
<evidence type="ECO:0000256" key="1">
    <source>
        <dbReference type="ARBA" id="ARBA00005781"/>
    </source>
</evidence>
<reference evidence="7 8" key="1">
    <citation type="submission" date="2016-04" db="EMBL/GenBank/DDBJ databases">
        <title>Genome analysis of Thermosulfurimonas dismutans, the first thermophilic sulfur-disproportionating bacterium of the phylum Thermodesulfobacteria.</title>
        <authorList>
            <person name="Mardanov A.V."/>
            <person name="Beletsky A.V."/>
            <person name="Kadnikov V.V."/>
            <person name="Slobodkin A.I."/>
            <person name="Ravin N.V."/>
        </authorList>
    </citation>
    <scope>NUCLEOTIDE SEQUENCE [LARGE SCALE GENOMIC DNA]</scope>
    <source>
        <strain evidence="7 8">S95</strain>
    </source>
</reference>
<dbReference type="PATRIC" id="fig|999894.6.peg.1112"/>
<protein>
    <recommendedName>
        <fullName evidence="4 5">Large ribosomal subunit protein bL19</fullName>
    </recommendedName>
</protein>
<proteinExistence type="inferred from homology"/>
<dbReference type="InterPro" id="IPR038657">
    <property type="entry name" value="Ribosomal_bL19_sf"/>
</dbReference>